<keyword evidence="3 7" id="KW-1133">Transmembrane helix</keyword>
<evidence type="ECO:0000256" key="2">
    <source>
        <dbReference type="ARBA" id="ARBA00022692"/>
    </source>
</evidence>
<feature type="transmembrane region" description="Helical" evidence="7">
    <location>
        <begin position="361"/>
        <end position="381"/>
    </location>
</feature>
<evidence type="ECO:0000256" key="7">
    <source>
        <dbReference type="SAM" id="Phobius"/>
    </source>
</evidence>
<evidence type="ECO:0000256" key="3">
    <source>
        <dbReference type="ARBA" id="ARBA00022989"/>
    </source>
</evidence>
<feature type="transmembrane region" description="Helical" evidence="7">
    <location>
        <begin position="491"/>
        <end position="507"/>
    </location>
</feature>
<feature type="binding site" evidence="5">
    <location>
        <position position="342"/>
    </location>
    <ligand>
        <name>Zn(2+)</name>
        <dbReference type="ChEBI" id="CHEBI:29105"/>
    </ligand>
</feature>
<evidence type="ECO:0000256" key="1">
    <source>
        <dbReference type="ARBA" id="ARBA00004141"/>
    </source>
</evidence>
<feature type="transmembrane region" description="Helical" evidence="7">
    <location>
        <begin position="289"/>
        <end position="307"/>
    </location>
</feature>
<accession>A0A9P8YDZ0</accession>
<dbReference type="AlphaFoldDB" id="A0A9P8YDZ0"/>
<dbReference type="EMBL" id="JAGTJQ010000003">
    <property type="protein sequence ID" value="KAH7035172.1"/>
    <property type="molecule type" value="Genomic_DNA"/>
</dbReference>
<evidence type="ECO:0000313" key="8">
    <source>
        <dbReference type="EMBL" id="KAH7035172.1"/>
    </source>
</evidence>
<keyword evidence="5" id="KW-0479">Metal-binding</keyword>
<protein>
    <submittedName>
        <fullName evidence="8">Hemolysin-III related-domain-containing protein</fullName>
    </submittedName>
</protein>
<feature type="transmembrane region" description="Helical" evidence="7">
    <location>
        <begin position="319"/>
        <end position="341"/>
    </location>
</feature>
<evidence type="ECO:0000256" key="5">
    <source>
        <dbReference type="PIRSR" id="PIRSR604254-1"/>
    </source>
</evidence>
<dbReference type="OrthoDB" id="5585746at2759"/>
<comment type="caution">
    <text evidence="8">The sequence shown here is derived from an EMBL/GenBank/DDBJ whole genome shotgun (WGS) entry which is preliminary data.</text>
</comment>
<dbReference type="PANTHER" id="PTHR20855">
    <property type="entry name" value="ADIPOR/PROGESTIN RECEPTOR-RELATED"/>
    <property type="match status" value="1"/>
</dbReference>
<dbReference type="GO" id="GO:0016020">
    <property type="term" value="C:membrane"/>
    <property type="evidence" value="ECO:0007669"/>
    <property type="project" value="UniProtKB-SubCell"/>
</dbReference>
<keyword evidence="9" id="KW-1185">Reference proteome</keyword>
<comment type="subcellular location">
    <subcellularLocation>
        <location evidence="1">Membrane</location>
        <topology evidence="1">Multi-pass membrane protein</topology>
    </subcellularLocation>
</comment>
<evidence type="ECO:0000256" key="6">
    <source>
        <dbReference type="SAM" id="MobiDB-lite"/>
    </source>
</evidence>
<dbReference type="Proteomes" id="UP000756346">
    <property type="component" value="Unassembled WGS sequence"/>
</dbReference>
<name>A0A9P8YDZ0_9PEZI</name>
<keyword evidence="4 7" id="KW-0472">Membrane</keyword>
<organism evidence="8 9">
    <name type="scientific">Microdochium trichocladiopsis</name>
    <dbReference type="NCBI Taxonomy" id="1682393"/>
    <lineage>
        <taxon>Eukaryota</taxon>
        <taxon>Fungi</taxon>
        <taxon>Dikarya</taxon>
        <taxon>Ascomycota</taxon>
        <taxon>Pezizomycotina</taxon>
        <taxon>Sordariomycetes</taxon>
        <taxon>Xylariomycetidae</taxon>
        <taxon>Xylariales</taxon>
        <taxon>Microdochiaceae</taxon>
        <taxon>Microdochium</taxon>
    </lineage>
</organism>
<proteinExistence type="predicted"/>
<reference evidence="8" key="1">
    <citation type="journal article" date="2021" name="Nat. Commun.">
        <title>Genetic determinants of endophytism in the Arabidopsis root mycobiome.</title>
        <authorList>
            <person name="Mesny F."/>
            <person name="Miyauchi S."/>
            <person name="Thiergart T."/>
            <person name="Pickel B."/>
            <person name="Atanasova L."/>
            <person name="Karlsson M."/>
            <person name="Huettel B."/>
            <person name="Barry K.W."/>
            <person name="Haridas S."/>
            <person name="Chen C."/>
            <person name="Bauer D."/>
            <person name="Andreopoulos W."/>
            <person name="Pangilinan J."/>
            <person name="LaButti K."/>
            <person name="Riley R."/>
            <person name="Lipzen A."/>
            <person name="Clum A."/>
            <person name="Drula E."/>
            <person name="Henrissat B."/>
            <person name="Kohler A."/>
            <person name="Grigoriev I.V."/>
            <person name="Martin F.M."/>
            <person name="Hacquard S."/>
        </authorList>
    </citation>
    <scope>NUCLEOTIDE SEQUENCE</scope>
    <source>
        <strain evidence="8">MPI-CAGE-CH-0230</strain>
    </source>
</reference>
<feature type="transmembrane region" description="Helical" evidence="7">
    <location>
        <begin position="455"/>
        <end position="471"/>
    </location>
</feature>
<evidence type="ECO:0000313" key="9">
    <source>
        <dbReference type="Proteomes" id="UP000756346"/>
    </source>
</evidence>
<dbReference type="GO" id="GO:0038023">
    <property type="term" value="F:signaling receptor activity"/>
    <property type="evidence" value="ECO:0007669"/>
    <property type="project" value="TreeGrafter"/>
</dbReference>
<dbReference type="GO" id="GO:0046872">
    <property type="term" value="F:metal ion binding"/>
    <property type="evidence" value="ECO:0007669"/>
    <property type="project" value="UniProtKB-KW"/>
</dbReference>
<evidence type="ECO:0000256" key="4">
    <source>
        <dbReference type="ARBA" id="ARBA00023136"/>
    </source>
</evidence>
<dbReference type="InterPro" id="IPR004254">
    <property type="entry name" value="AdipoR/HlyIII-related"/>
</dbReference>
<feature type="binding site" evidence="5">
    <location>
        <position position="493"/>
    </location>
    <ligand>
        <name>Zn(2+)</name>
        <dbReference type="ChEBI" id="CHEBI:29105"/>
    </ligand>
</feature>
<feature type="transmembrane region" description="Helical" evidence="7">
    <location>
        <begin position="416"/>
        <end position="435"/>
    </location>
</feature>
<dbReference type="GO" id="GO:0006882">
    <property type="term" value="P:intracellular zinc ion homeostasis"/>
    <property type="evidence" value="ECO:0007669"/>
    <property type="project" value="TreeGrafter"/>
</dbReference>
<feature type="compositionally biased region" description="Polar residues" evidence="6">
    <location>
        <begin position="39"/>
        <end position="60"/>
    </location>
</feature>
<keyword evidence="5" id="KW-0862">Zinc</keyword>
<dbReference type="Pfam" id="PF03006">
    <property type="entry name" value="HlyIII"/>
    <property type="match status" value="1"/>
</dbReference>
<feature type="compositionally biased region" description="Polar residues" evidence="6">
    <location>
        <begin position="1"/>
        <end position="26"/>
    </location>
</feature>
<feature type="region of interest" description="Disordered" evidence="6">
    <location>
        <begin position="1"/>
        <end position="63"/>
    </location>
</feature>
<dbReference type="PANTHER" id="PTHR20855:SF97">
    <property type="entry name" value="ADIPOR-LIKE RECEPTOR IZH3-RELATED"/>
    <property type="match status" value="1"/>
</dbReference>
<feature type="transmembrane region" description="Helical" evidence="7">
    <location>
        <begin position="388"/>
        <end position="404"/>
    </location>
</feature>
<feature type="binding site" evidence="5">
    <location>
        <position position="489"/>
    </location>
    <ligand>
        <name>Zn(2+)</name>
        <dbReference type="ChEBI" id="CHEBI:29105"/>
    </ligand>
</feature>
<dbReference type="GeneID" id="70186067"/>
<keyword evidence="2 7" id="KW-0812">Transmembrane</keyword>
<gene>
    <name evidence="8" type="ORF">B0I36DRAFT_346996</name>
</gene>
<dbReference type="RefSeq" id="XP_046015265.1">
    <property type="nucleotide sequence ID" value="XM_046156521.1"/>
</dbReference>
<sequence>MDLTSANMSYASSYTRKGCSEQQQEQDGSKLLSPVAASASGNDTQDAQPRQRRPGSQLTSGRRKSIVNHFMDGEEALLLKMDQFLTELERRLEHFENLSDYSFDASIARTFATLQAVRERCSLVSGEMIGAGRRRLQVMVETLDARYHDALAAAESMNEKARVGIELLDNMLDDFENRAVKMRDQSIANAADAAESFMDEGRRVMDKGLERARGVVNEGFEQARHAKESLEDTVQKAIARAREKGHLTYNELPTPWRVNPHIHSGYRFRETSLDCVRSMFGVSNETVNIWTHALGLVVVLAIAFYFYPSSANFALYTKTDMFIAGVFLFAACKCLICSTVWHTMNCHADQGLMECFACVDYTGISLLIAASIMTTEYTVFYCEPVSRWSYITATMVLGIIGVILPWNPRFNEQNMAWVRVAFFIGLGATGFLPIFQVIYTRGFQWALDFYSDSNLMKSLTVYVVGAVIYASKVPERWYPGAFDYFGNAHNLWHVAVLGGIVYHFLAMQQHFSGAFQRAQEGCPAY</sequence>